<protein>
    <submittedName>
        <fullName evidence="2">Uncharacterized protein</fullName>
    </submittedName>
</protein>
<evidence type="ECO:0000313" key="2">
    <source>
        <dbReference type="EMBL" id="OXM47860.1"/>
    </source>
</evidence>
<organism evidence="2 3">
    <name type="scientific">Amycolatopsis alba DSM 44262</name>
    <dbReference type="NCBI Taxonomy" id="1125972"/>
    <lineage>
        <taxon>Bacteria</taxon>
        <taxon>Bacillati</taxon>
        <taxon>Actinomycetota</taxon>
        <taxon>Actinomycetes</taxon>
        <taxon>Pseudonocardiales</taxon>
        <taxon>Pseudonocardiaceae</taxon>
        <taxon>Amycolatopsis</taxon>
    </lineage>
</organism>
<dbReference type="Proteomes" id="UP000215563">
    <property type="component" value="Unassembled WGS sequence"/>
</dbReference>
<feature type="transmembrane region" description="Helical" evidence="1">
    <location>
        <begin position="33"/>
        <end position="55"/>
    </location>
</feature>
<keyword evidence="1" id="KW-0472">Membrane</keyword>
<dbReference type="AlphaFoldDB" id="A0A229RMI5"/>
<gene>
    <name evidence="2" type="ORF">CFP75_23135</name>
</gene>
<evidence type="ECO:0000256" key="1">
    <source>
        <dbReference type="SAM" id="Phobius"/>
    </source>
</evidence>
<proteinExistence type="predicted"/>
<comment type="caution">
    <text evidence="2">The sequence shown here is derived from an EMBL/GenBank/DDBJ whole genome shotgun (WGS) entry which is preliminary data.</text>
</comment>
<sequence>MIVTRPILPKGHPRKLTGSLSEDVLEYAKSWHIVLWAVVGGVGGWAFILLLGLALGGDMVPAGPAG</sequence>
<dbReference type="EMBL" id="NMQU01000069">
    <property type="protein sequence ID" value="OXM47860.1"/>
    <property type="molecule type" value="Genomic_DNA"/>
</dbReference>
<keyword evidence="1" id="KW-1133">Transmembrane helix</keyword>
<keyword evidence="1" id="KW-0812">Transmembrane</keyword>
<name>A0A229RMI5_AMYAL</name>
<keyword evidence="3" id="KW-1185">Reference proteome</keyword>
<accession>A0A229RMI5</accession>
<evidence type="ECO:0000313" key="3">
    <source>
        <dbReference type="Proteomes" id="UP000215563"/>
    </source>
</evidence>
<reference evidence="2 3" key="1">
    <citation type="submission" date="2017-07" db="EMBL/GenBank/DDBJ databases">
        <title>Amycolatopsis alba DSM 44262 Genome sequencing and assembly.</title>
        <authorList>
            <person name="Kaur N."/>
            <person name="Mayilraj S."/>
        </authorList>
    </citation>
    <scope>NUCLEOTIDE SEQUENCE [LARGE SCALE GENOMIC DNA]</scope>
    <source>
        <strain evidence="2 3">DSM 44262</strain>
    </source>
</reference>